<dbReference type="PROSITE" id="PS00012">
    <property type="entry name" value="PHOSPHOPANTETHEINE"/>
    <property type="match status" value="1"/>
</dbReference>
<dbReference type="FunFam" id="3.30.559.10:FF:000012">
    <property type="entry name" value="Non-ribosomal peptide synthetase"/>
    <property type="match status" value="1"/>
</dbReference>
<dbReference type="GO" id="GO:0003824">
    <property type="term" value="F:catalytic activity"/>
    <property type="evidence" value="ECO:0007669"/>
    <property type="project" value="InterPro"/>
</dbReference>
<dbReference type="InterPro" id="IPR041464">
    <property type="entry name" value="TubC_N"/>
</dbReference>
<reference evidence="6 7" key="1">
    <citation type="submission" date="2020-07" db="EMBL/GenBank/DDBJ databases">
        <title>Genomes of two Microcystis aeruginosa (Cyanobacteria) strains from Florida (USA) with disparate toxicogenic potential.</title>
        <authorList>
            <person name="Lefler F.W."/>
            <person name="Barbosa M."/>
            <person name="Berthold D.E."/>
            <person name="Laughinghouse H.D. IV."/>
        </authorList>
    </citation>
    <scope>NUCLEOTIDE SEQUENCE [LARGE SCALE GENOMIC DNA]</scope>
    <source>
        <strain evidence="6 7">BLCCF158</strain>
    </source>
</reference>
<dbReference type="FunFam" id="1.10.1200.10:FF:000005">
    <property type="entry name" value="Nonribosomal peptide synthetase 1"/>
    <property type="match status" value="1"/>
</dbReference>
<dbReference type="Gene3D" id="2.30.38.10">
    <property type="entry name" value="Luciferase, Domain 3"/>
    <property type="match status" value="1"/>
</dbReference>
<dbReference type="Gene3D" id="1.10.10.1830">
    <property type="entry name" value="Non-ribosomal peptide synthase, adenylation domain"/>
    <property type="match status" value="1"/>
</dbReference>
<dbReference type="InterPro" id="IPR029058">
    <property type="entry name" value="AB_hydrolase_fold"/>
</dbReference>
<dbReference type="Gene3D" id="1.10.1200.10">
    <property type="entry name" value="ACP-like"/>
    <property type="match status" value="1"/>
</dbReference>
<dbReference type="SUPFAM" id="SSF53474">
    <property type="entry name" value="alpha/beta-Hydrolases"/>
    <property type="match status" value="1"/>
</dbReference>
<gene>
    <name evidence="6" type="ORF">H0901_02545</name>
</gene>
<evidence type="ECO:0000313" key="7">
    <source>
        <dbReference type="Proteomes" id="UP000525432"/>
    </source>
</evidence>
<dbReference type="SMART" id="SM00824">
    <property type="entry name" value="PKS_TE"/>
    <property type="match status" value="1"/>
</dbReference>
<protein>
    <submittedName>
        <fullName evidence="6">Amino acid adenylation domain-containing protein</fullName>
    </submittedName>
</protein>
<dbReference type="RefSeq" id="WP_185238468.1">
    <property type="nucleotide sequence ID" value="NZ_JACEGC010000006.1"/>
</dbReference>
<dbReference type="InterPro" id="IPR020806">
    <property type="entry name" value="PKS_PP-bd"/>
</dbReference>
<dbReference type="Pfam" id="PF18563">
    <property type="entry name" value="TubC_N"/>
    <property type="match status" value="1"/>
</dbReference>
<dbReference type="GO" id="GO:0044550">
    <property type="term" value="P:secondary metabolite biosynthetic process"/>
    <property type="evidence" value="ECO:0007669"/>
    <property type="project" value="UniProtKB-ARBA"/>
</dbReference>
<dbReference type="FunFam" id="3.40.50.12780:FF:000012">
    <property type="entry name" value="Non-ribosomal peptide synthetase"/>
    <property type="match status" value="1"/>
</dbReference>
<dbReference type="PANTHER" id="PTHR45527:SF1">
    <property type="entry name" value="FATTY ACID SYNTHASE"/>
    <property type="match status" value="1"/>
</dbReference>
<dbReference type="SUPFAM" id="SSF52777">
    <property type="entry name" value="CoA-dependent acyltransferases"/>
    <property type="match status" value="2"/>
</dbReference>
<dbReference type="Gene3D" id="3.30.559.30">
    <property type="entry name" value="Nonribosomal peptide synthetase, condensation domain"/>
    <property type="match status" value="1"/>
</dbReference>
<dbReference type="FunFam" id="3.30.300.30:FF:000010">
    <property type="entry name" value="Enterobactin synthetase component F"/>
    <property type="match status" value="1"/>
</dbReference>
<dbReference type="EMBL" id="JACEGC010000006">
    <property type="protein sequence ID" value="MBC1194195.1"/>
    <property type="molecule type" value="Genomic_DNA"/>
</dbReference>
<dbReference type="InterPro" id="IPR001242">
    <property type="entry name" value="Condensation_dom"/>
</dbReference>
<dbReference type="Gene3D" id="3.40.50.980">
    <property type="match status" value="2"/>
</dbReference>
<dbReference type="GO" id="GO:0005829">
    <property type="term" value="C:cytosol"/>
    <property type="evidence" value="ECO:0007669"/>
    <property type="project" value="TreeGrafter"/>
</dbReference>
<keyword evidence="4" id="KW-0597">Phosphoprotein</keyword>
<dbReference type="InterPro" id="IPR000873">
    <property type="entry name" value="AMP-dep_synth/lig_dom"/>
</dbReference>
<dbReference type="Pfam" id="PF00975">
    <property type="entry name" value="Thioesterase"/>
    <property type="match status" value="1"/>
</dbReference>
<comment type="caution">
    <text evidence="6">The sequence shown here is derived from an EMBL/GenBank/DDBJ whole genome shotgun (WGS) entry which is preliminary data.</text>
</comment>
<sequence length="1421" mass="161489">MNNDQQIINLMEQLRQLGCRISADGDKLRIRKTKNDIPAELIQQIKINKTEILAFLNTAKDQAVTSQKDIPKLPENALKQLSFAQQRLWFLGQMENSNATYNMPMCLQLEGKLDVNALSESLAYVINRHESLRMYFPTVEGQPQIRIEKIENFNVLSIQDLSSLDQPTQSITVEKLINNHGQEPFNLNTGPLFKAKLLQLKDNQFILLLNMHHISSDGWSMGIFIRELCHAYLAFSQGQKPSLEPLPIQYSDFATWQRNWLQGEVLETQINYWKKQLKDAPPRLELPTDHPRPPIQSYKGSHYSHTLTPELTEQLNSLSQQEGVSLYMLLLAVFNLLLSRYSRQNDLCIGSPIANRPHPQTEGLIGFFANTLVLRNQIKPEQSFQEFLQQTRQTCLEAYQHQDIPFEFLVEQLKPVRSLSYNPIFQVIFAVENNDSQDLHLPELKIEWLGSSYPFAKFDLSLLALESDGQLNCIWEYATDLFETMTIQRMAEHWEVLLQQIVTNPQQTISTLPWLTKADQKQLELWNQTNTNYPQDKTLVSLFEEQVKSYPNNIALVFEKHSLTYQELNQKANQLAHHLRENYQIEPDSLIGICIEPSLEMIIGLLAILKSGAAYVPIDPNYPESRIDYIISDSKISILLTQSVIVDKLLSHQVKNLAHLICLDKFNFEFKSKDNLTVKNQPDNLAYIIYTSGSTGKPKGVAVNHQAISRLVLKTNYIQITPEDRVAQAANIAFDAATFEIWGALLNGAKVIIIPKSILLSPSEFAASIQSQEVSVLFLTTALFNQLAALVPETFSSLRYLLFGGEAVDPKWVQEVLDKGSPQKLLHVYGPTENTTFSSWYLVEKSPETSITIPIGKPISNTRIYILDQYLQPVPVGIPGELCISGIGLAIAYLNRPDLTAEKFIEVNLFGKIERIYKTGDLAKWGYDGNLEFLGRIDQQVKLRGFRIELGEIESVLLEHSSVKEAIVNLHKTENNQQLVAYVTNKLIGDFSQQLKQHLKTYLPDYMIPSQIIRLDEFPLTPNGKIDRQALPLPHHEFQSLYEAPRNQIEQQLTEIWSLILECEKISIHDNFFDLGGHSILAIKLLNQIQKSFNQELSLTSLFQNPTIAQLAQQLSQVEVQPSISDLLVLQPSGQKTPIFCVAGSNGHAFYFRDLAMNFADEHPVYGLETPGRDGSHPLPISVEDHASSLIETLQQKQPKGPYILTGYSSGCSVALEMAFQLEQQGETISLLGIFDAGLVANPDYIIQRSDLDWIWNMIERIEAVKGISLGLNYEQLAAQSDDQNRWDLAAEALYHHNVLPEHSTLSLLKTNLEVMKRVTLNYATYQPNFVISAPIVLFRAQDAKEIVVQEHQAMSRYEQSDWGWQPYSNKPVQVVSVPGNHGQMLYEPNVKILANQLKKSIQEHFNQPEIYDLSNSQFKN</sequence>
<dbReference type="InterPro" id="IPR036736">
    <property type="entry name" value="ACP-like_sf"/>
</dbReference>
<dbReference type="FunFam" id="3.40.50.980:FF:000001">
    <property type="entry name" value="Non-ribosomal peptide synthetase"/>
    <property type="match status" value="1"/>
</dbReference>
<proteinExistence type="inferred from homology"/>
<comment type="similarity">
    <text evidence="2">Belongs to the ATP-dependent AMP-binding enzyme family.</text>
</comment>
<dbReference type="InterPro" id="IPR006162">
    <property type="entry name" value="Ppantetheine_attach_site"/>
</dbReference>
<keyword evidence="3" id="KW-0596">Phosphopantetheine</keyword>
<dbReference type="GO" id="GO:0043041">
    <property type="term" value="P:amino acid activation for nonribosomal peptide biosynthetic process"/>
    <property type="evidence" value="ECO:0007669"/>
    <property type="project" value="TreeGrafter"/>
</dbReference>
<dbReference type="Proteomes" id="UP000525432">
    <property type="component" value="Unassembled WGS sequence"/>
</dbReference>
<dbReference type="NCBIfam" id="TIGR01733">
    <property type="entry name" value="AA-adenyl-dom"/>
    <property type="match status" value="1"/>
</dbReference>
<dbReference type="PANTHER" id="PTHR45527">
    <property type="entry name" value="NONRIBOSOMAL PEPTIDE SYNTHETASE"/>
    <property type="match status" value="1"/>
</dbReference>
<dbReference type="PROSITE" id="PS00455">
    <property type="entry name" value="AMP_BINDING"/>
    <property type="match status" value="1"/>
</dbReference>
<dbReference type="InterPro" id="IPR020802">
    <property type="entry name" value="TesA-like"/>
</dbReference>
<dbReference type="InterPro" id="IPR044894">
    <property type="entry name" value="TubC_N_sf"/>
</dbReference>
<dbReference type="InterPro" id="IPR009081">
    <property type="entry name" value="PP-bd_ACP"/>
</dbReference>
<dbReference type="Pfam" id="PF00550">
    <property type="entry name" value="PP-binding"/>
    <property type="match status" value="1"/>
</dbReference>
<evidence type="ECO:0000256" key="2">
    <source>
        <dbReference type="ARBA" id="ARBA00006432"/>
    </source>
</evidence>
<dbReference type="CDD" id="cd12117">
    <property type="entry name" value="A_NRPS_Srf_like"/>
    <property type="match status" value="1"/>
</dbReference>
<name>A0A841UVZ4_MICAE</name>
<evidence type="ECO:0000313" key="6">
    <source>
        <dbReference type="EMBL" id="MBC1194195.1"/>
    </source>
</evidence>
<dbReference type="GO" id="GO:0031177">
    <property type="term" value="F:phosphopantetheine binding"/>
    <property type="evidence" value="ECO:0007669"/>
    <property type="project" value="InterPro"/>
</dbReference>
<evidence type="ECO:0000256" key="4">
    <source>
        <dbReference type="ARBA" id="ARBA00022553"/>
    </source>
</evidence>
<dbReference type="Pfam" id="PF00668">
    <property type="entry name" value="Condensation"/>
    <property type="match status" value="1"/>
</dbReference>
<comment type="cofactor">
    <cofactor evidence="1">
        <name>pantetheine 4'-phosphate</name>
        <dbReference type="ChEBI" id="CHEBI:47942"/>
    </cofactor>
</comment>
<organism evidence="6 7">
    <name type="scientific">Microcystis aeruginosa BLCC-F158</name>
    <dbReference type="NCBI Taxonomy" id="2755316"/>
    <lineage>
        <taxon>Bacteria</taxon>
        <taxon>Bacillati</taxon>
        <taxon>Cyanobacteriota</taxon>
        <taxon>Cyanophyceae</taxon>
        <taxon>Oscillatoriophycideae</taxon>
        <taxon>Chroococcales</taxon>
        <taxon>Microcystaceae</taxon>
        <taxon>Microcystis</taxon>
    </lineage>
</organism>
<dbReference type="InterPro" id="IPR010071">
    <property type="entry name" value="AA_adenyl_dom"/>
</dbReference>
<evidence type="ECO:0000256" key="1">
    <source>
        <dbReference type="ARBA" id="ARBA00001957"/>
    </source>
</evidence>
<dbReference type="InterPro" id="IPR025110">
    <property type="entry name" value="AMP-bd_C"/>
</dbReference>
<dbReference type="SMART" id="SM00823">
    <property type="entry name" value="PKS_PP"/>
    <property type="match status" value="1"/>
</dbReference>
<dbReference type="Gene3D" id="3.30.559.10">
    <property type="entry name" value="Chloramphenicol acetyltransferase-like domain"/>
    <property type="match status" value="1"/>
</dbReference>
<dbReference type="Gene3D" id="3.30.300.30">
    <property type="match status" value="1"/>
</dbReference>
<dbReference type="InterPro" id="IPR020845">
    <property type="entry name" value="AMP-binding_CS"/>
</dbReference>
<dbReference type="Gene3D" id="3.40.50.1820">
    <property type="entry name" value="alpha/beta hydrolase"/>
    <property type="match status" value="1"/>
</dbReference>
<accession>A0A841UVZ4</accession>
<evidence type="ECO:0000256" key="3">
    <source>
        <dbReference type="ARBA" id="ARBA00022450"/>
    </source>
</evidence>
<feature type="domain" description="Carrier" evidence="5">
    <location>
        <begin position="1044"/>
        <end position="1119"/>
    </location>
</feature>
<dbReference type="CDD" id="cd19531">
    <property type="entry name" value="LCL_NRPS-like"/>
    <property type="match status" value="1"/>
</dbReference>
<dbReference type="InterPro" id="IPR001031">
    <property type="entry name" value="Thioesterase"/>
</dbReference>
<dbReference type="Pfam" id="PF13193">
    <property type="entry name" value="AMP-binding_C"/>
    <property type="match status" value="1"/>
</dbReference>
<dbReference type="InterPro" id="IPR023213">
    <property type="entry name" value="CAT-like_dom_sf"/>
</dbReference>
<dbReference type="Pfam" id="PF00501">
    <property type="entry name" value="AMP-binding"/>
    <property type="match status" value="1"/>
</dbReference>
<dbReference type="InterPro" id="IPR045851">
    <property type="entry name" value="AMP-bd_C_sf"/>
</dbReference>
<dbReference type="SUPFAM" id="SSF47336">
    <property type="entry name" value="ACP-like"/>
    <property type="match status" value="1"/>
</dbReference>
<evidence type="ECO:0000259" key="5">
    <source>
        <dbReference type="PROSITE" id="PS50075"/>
    </source>
</evidence>
<dbReference type="PROSITE" id="PS50075">
    <property type="entry name" value="CARRIER"/>
    <property type="match status" value="1"/>
</dbReference>
<dbReference type="SUPFAM" id="SSF56801">
    <property type="entry name" value="Acetyl-CoA synthetase-like"/>
    <property type="match status" value="1"/>
</dbReference>
<dbReference type="GO" id="GO:0008610">
    <property type="term" value="P:lipid biosynthetic process"/>
    <property type="evidence" value="ECO:0007669"/>
    <property type="project" value="UniProtKB-ARBA"/>
</dbReference>